<dbReference type="KEGG" id="beq:BEWA_052150"/>
<dbReference type="eggNOG" id="ENOG502SD3H">
    <property type="taxonomic scope" value="Eukaryota"/>
</dbReference>
<dbReference type="AlphaFoldDB" id="L1LCU1"/>
<organism evidence="2 3">
    <name type="scientific">Theileria equi strain WA</name>
    <dbReference type="NCBI Taxonomy" id="1537102"/>
    <lineage>
        <taxon>Eukaryota</taxon>
        <taxon>Sar</taxon>
        <taxon>Alveolata</taxon>
        <taxon>Apicomplexa</taxon>
        <taxon>Aconoidasida</taxon>
        <taxon>Piroplasmida</taxon>
        <taxon>Theileriidae</taxon>
        <taxon>Theileria</taxon>
    </lineage>
</organism>
<evidence type="ECO:0000313" key="2">
    <source>
        <dbReference type="EMBL" id="EKX73161.1"/>
    </source>
</evidence>
<comment type="caution">
    <text evidence="2">The sequence shown here is derived from an EMBL/GenBank/DDBJ whole genome shotgun (WGS) entry which is preliminary data.</text>
</comment>
<dbReference type="RefSeq" id="XP_004832613.1">
    <property type="nucleotide sequence ID" value="XM_004832556.1"/>
</dbReference>
<accession>L1LCU1</accession>
<name>L1LCU1_THEEQ</name>
<dbReference type="InterPro" id="IPR058570">
    <property type="entry name" value="HROB_OB"/>
</dbReference>
<protein>
    <recommendedName>
        <fullName evidence="1">Homologous recombination OB-fold protein OB-fold domain-containing protein</fullName>
    </recommendedName>
</protein>
<keyword evidence="3" id="KW-1185">Reference proteome</keyword>
<reference evidence="2 3" key="1">
    <citation type="journal article" date="2012" name="BMC Genomics">
        <title>Comparative genomic analysis and phylogenetic position of Theileria equi.</title>
        <authorList>
            <person name="Kappmeyer L.S."/>
            <person name="Thiagarajan M."/>
            <person name="Herndon D.R."/>
            <person name="Ramsay J.D."/>
            <person name="Caler E."/>
            <person name="Djikeng A."/>
            <person name="Gillespie J.J."/>
            <person name="Lau A.O."/>
            <person name="Roalson E.H."/>
            <person name="Silva J.C."/>
            <person name="Silva M.G."/>
            <person name="Suarez C.E."/>
            <person name="Ueti M.W."/>
            <person name="Nene V.M."/>
            <person name="Mealey R.H."/>
            <person name="Knowles D.P."/>
            <person name="Brayton K.A."/>
        </authorList>
    </citation>
    <scope>NUCLEOTIDE SEQUENCE [LARGE SCALE GENOMIC DNA]</scope>
    <source>
        <strain evidence="2 3">WA</strain>
    </source>
</reference>
<gene>
    <name evidence="2" type="ORF">BEWA_052150</name>
</gene>
<dbReference type="VEuPathDB" id="PiroplasmaDB:BEWA_052150"/>
<dbReference type="Pfam" id="PF15072">
    <property type="entry name" value="HROB"/>
    <property type="match status" value="1"/>
</dbReference>
<proteinExistence type="predicted"/>
<feature type="domain" description="Homologous recombination OB-fold protein OB-fold" evidence="1">
    <location>
        <begin position="29"/>
        <end position="108"/>
    </location>
</feature>
<dbReference type="InterPro" id="IPR028045">
    <property type="entry name" value="HROB"/>
</dbReference>
<dbReference type="EMBL" id="ACOU01000003">
    <property type="protein sequence ID" value="EKX73161.1"/>
    <property type="molecule type" value="Genomic_DNA"/>
</dbReference>
<dbReference type="Proteomes" id="UP000031512">
    <property type="component" value="Unassembled WGS sequence"/>
</dbReference>
<dbReference type="OrthoDB" id="21443at2759"/>
<dbReference type="GeneID" id="15802768"/>
<evidence type="ECO:0000259" key="1">
    <source>
        <dbReference type="Pfam" id="PF15072"/>
    </source>
</evidence>
<dbReference type="PANTHER" id="PTHR14523">
    <property type="entry name" value="UNCHARACTERIZED PROTEIN C17ORF53 HOMOLOG"/>
    <property type="match status" value="1"/>
</dbReference>
<sequence>MEEMSVGQFITNKFNIRKILLSKGSKVFRIDYLLVSVKSIVPADPNLILVVTDKTGQMLGCLHKDAIATYRNSISPGSTILLCDISVYVPAGHNPYLLITGCNIKHIFDGIFRSTNVP</sequence>
<evidence type="ECO:0000313" key="3">
    <source>
        <dbReference type="Proteomes" id="UP000031512"/>
    </source>
</evidence>
<dbReference type="GO" id="GO:0000725">
    <property type="term" value="P:recombinational repair"/>
    <property type="evidence" value="ECO:0007669"/>
    <property type="project" value="InterPro"/>
</dbReference>
<dbReference type="PANTHER" id="PTHR14523:SF1">
    <property type="entry name" value="HOMOLOGOUS RECOMBINATION OB-FOLD PROTEIN"/>
    <property type="match status" value="1"/>
</dbReference>